<evidence type="ECO:0000313" key="5">
    <source>
        <dbReference type="EMBL" id="KAK3942240.1"/>
    </source>
</evidence>
<dbReference type="GO" id="GO:0005886">
    <property type="term" value="C:plasma membrane"/>
    <property type="evidence" value="ECO:0007669"/>
    <property type="project" value="TreeGrafter"/>
</dbReference>
<dbReference type="PANTHER" id="PTHR31018">
    <property type="entry name" value="SPORULATION-SPECIFIC PROTEIN-RELATED"/>
    <property type="match status" value="1"/>
</dbReference>
<dbReference type="AlphaFoldDB" id="A0AAN6NB91"/>
<accession>A0AAN6NB91</accession>
<evidence type="ECO:0000256" key="2">
    <source>
        <dbReference type="ARBA" id="ARBA00022729"/>
    </source>
</evidence>
<dbReference type="Pfam" id="PF12454">
    <property type="entry name" value="Ecm33"/>
    <property type="match status" value="1"/>
</dbReference>
<evidence type="ECO:0000256" key="4">
    <source>
        <dbReference type="SAM" id="SignalP"/>
    </source>
</evidence>
<keyword evidence="6" id="KW-1185">Reference proteome</keyword>
<comment type="subcellular location">
    <subcellularLocation>
        <location evidence="1">Cell envelope</location>
    </subcellularLocation>
</comment>
<dbReference type="Proteomes" id="UP001303473">
    <property type="component" value="Unassembled WGS sequence"/>
</dbReference>
<protein>
    <submittedName>
        <fullName evidence="5">GPI-anchored cell wall organization protein ecm33</fullName>
    </submittedName>
</protein>
<dbReference type="GO" id="GO:0009986">
    <property type="term" value="C:cell surface"/>
    <property type="evidence" value="ECO:0007669"/>
    <property type="project" value="TreeGrafter"/>
</dbReference>
<dbReference type="InterPro" id="IPR051648">
    <property type="entry name" value="CWI-Assembly_Regulator"/>
</dbReference>
<sequence>MIAKQLLPALAAIGSVAAKSATTCTVSTTTINSQADATGLASCSAVKGSVLIAPGAGPQIDISGPSTISGDVILLNNGIITSLTSSNLGTIGGEFHLQNVTLLSTLSFMGLGRVGSIVWQSLPALGQLTFGTPGVTEANNVTISDTFLSSLDGIDLTHVSSMDINNNRRLTDFTTQLGNVSSLLNIAANGLQLKVSMPNLIWITEMSIANVTSFSVPSLAVVNGSARFDFNYFSSFNAPNLTTAKTEDISFVGNPNLANITMPELTSIGGGLLIANNTALSKVNGFPALKTVGGAVKLRGNFTDIEFPALNDVKGAFDISSTADISSSCNTFQKLAPSSQGGGGQIQGTYSCTSNNANANSDTGTGTSGSGSGGSSSGSNNTAAGLTINHALLGLAAVGGFAQALW</sequence>
<reference evidence="6" key="1">
    <citation type="journal article" date="2023" name="Mol. Phylogenet. Evol.">
        <title>Genome-scale phylogeny and comparative genomics of the fungal order Sordariales.</title>
        <authorList>
            <person name="Hensen N."/>
            <person name="Bonometti L."/>
            <person name="Westerberg I."/>
            <person name="Brannstrom I.O."/>
            <person name="Guillou S."/>
            <person name="Cros-Aarteil S."/>
            <person name="Calhoun S."/>
            <person name="Haridas S."/>
            <person name="Kuo A."/>
            <person name="Mondo S."/>
            <person name="Pangilinan J."/>
            <person name="Riley R."/>
            <person name="LaButti K."/>
            <person name="Andreopoulos B."/>
            <person name="Lipzen A."/>
            <person name="Chen C."/>
            <person name="Yan M."/>
            <person name="Daum C."/>
            <person name="Ng V."/>
            <person name="Clum A."/>
            <person name="Steindorff A."/>
            <person name="Ohm R.A."/>
            <person name="Martin F."/>
            <person name="Silar P."/>
            <person name="Natvig D.O."/>
            <person name="Lalanne C."/>
            <person name="Gautier V."/>
            <person name="Ament-Velasquez S.L."/>
            <person name="Kruys A."/>
            <person name="Hutchinson M.I."/>
            <person name="Powell A.J."/>
            <person name="Barry K."/>
            <person name="Miller A.N."/>
            <person name="Grigoriev I.V."/>
            <person name="Debuchy R."/>
            <person name="Gladieux P."/>
            <person name="Hiltunen Thoren M."/>
            <person name="Johannesson H."/>
        </authorList>
    </citation>
    <scope>NUCLEOTIDE SEQUENCE [LARGE SCALE GENOMIC DNA]</scope>
    <source>
        <strain evidence="6">CBS 340.73</strain>
    </source>
</reference>
<comment type="caution">
    <text evidence="5">The sequence shown here is derived from an EMBL/GenBank/DDBJ whole genome shotgun (WGS) entry which is preliminary data.</text>
</comment>
<keyword evidence="3" id="KW-0325">Glycoprotein</keyword>
<dbReference type="GO" id="GO:0009277">
    <property type="term" value="C:fungal-type cell wall"/>
    <property type="evidence" value="ECO:0007669"/>
    <property type="project" value="TreeGrafter"/>
</dbReference>
<feature type="signal peptide" evidence="4">
    <location>
        <begin position="1"/>
        <end position="18"/>
    </location>
</feature>
<dbReference type="EMBL" id="MU853775">
    <property type="protein sequence ID" value="KAK3942240.1"/>
    <property type="molecule type" value="Genomic_DNA"/>
</dbReference>
<gene>
    <name evidence="5" type="ORF">QBC46DRAFT_77767</name>
</gene>
<evidence type="ECO:0000313" key="6">
    <source>
        <dbReference type="Proteomes" id="UP001303473"/>
    </source>
</evidence>
<evidence type="ECO:0000256" key="1">
    <source>
        <dbReference type="ARBA" id="ARBA00004196"/>
    </source>
</evidence>
<evidence type="ECO:0000256" key="3">
    <source>
        <dbReference type="ARBA" id="ARBA00023180"/>
    </source>
</evidence>
<keyword evidence="2 4" id="KW-0732">Signal</keyword>
<dbReference type="SUPFAM" id="SSF52058">
    <property type="entry name" value="L domain-like"/>
    <property type="match status" value="2"/>
</dbReference>
<feature type="chain" id="PRO_5042992759" evidence="4">
    <location>
        <begin position="19"/>
        <end position="406"/>
    </location>
</feature>
<proteinExistence type="predicted"/>
<dbReference type="PANTHER" id="PTHR31018:SF3">
    <property type="entry name" value="RECEPTOR PROTEIN-TYROSINE KINASE"/>
    <property type="match status" value="1"/>
</dbReference>
<dbReference type="GO" id="GO:0031505">
    <property type="term" value="P:fungal-type cell wall organization"/>
    <property type="evidence" value="ECO:0007669"/>
    <property type="project" value="TreeGrafter"/>
</dbReference>
<organism evidence="5 6">
    <name type="scientific">Diplogelasinospora grovesii</name>
    <dbReference type="NCBI Taxonomy" id="303347"/>
    <lineage>
        <taxon>Eukaryota</taxon>
        <taxon>Fungi</taxon>
        <taxon>Dikarya</taxon>
        <taxon>Ascomycota</taxon>
        <taxon>Pezizomycotina</taxon>
        <taxon>Sordariomycetes</taxon>
        <taxon>Sordariomycetidae</taxon>
        <taxon>Sordariales</taxon>
        <taxon>Diplogelasinosporaceae</taxon>
        <taxon>Diplogelasinospora</taxon>
    </lineage>
</organism>
<name>A0AAN6NB91_9PEZI</name>